<name>A0A5B8JHS6_9ACTN</name>
<dbReference type="AlphaFoldDB" id="A0A5B8JHS6"/>
<proteinExistence type="predicted"/>
<feature type="region of interest" description="Disordered" evidence="1">
    <location>
        <begin position="41"/>
        <end position="133"/>
    </location>
</feature>
<dbReference type="FunFam" id="2.70.70.10:FF:000013">
    <property type="entry name" value="Peptidase family M23"/>
    <property type="match status" value="1"/>
</dbReference>
<dbReference type="Gene3D" id="2.70.70.10">
    <property type="entry name" value="Glucose Permease (Domain IIA)"/>
    <property type="match status" value="1"/>
</dbReference>
<gene>
    <name evidence="3" type="ORF">FQU76_26020</name>
</gene>
<keyword evidence="4" id="KW-1185">Reference proteome</keyword>
<protein>
    <submittedName>
        <fullName evidence="3">M23 family metallopeptidase</fullName>
    </submittedName>
</protein>
<evidence type="ECO:0000256" key="1">
    <source>
        <dbReference type="SAM" id="MobiDB-lite"/>
    </source>
</evidence>
<evidence type="ECO:0000313" key="3">
    <source>
        <dbReference type="EMBL" id="QDY79411.1"/>
    </source>
</evidence>
<feature type="compositionally biased region" description="Polar residues" evidence="1">
    <location>
        <begin position="76"/>
        <end position="88"/>
    </location>
</feature>
<dbReference type="KEGG" id="sqz:FQU76_26020"/>
<dbReference type="InterPro" id="IPR011055">
    <property type="entry name" value="Dup_hybrid_motif"/>
</dbReference>
<accession>A0A5B8JHS6</accession>
<dbReference type="InterPro" id="IPR016047">
    <property type="entry name" value="M23ase_b-sheet_dom"/>
</dbReference>
<dbReference type="InterPro" id="IPR050570">
    <property type="entry name" value="Cell_wall_metabolism_enzyme"/>
</dbReference>
<feature type="compositionally biased region" description="Low complexity" evidence="1">
    <location>
        <begin position="89"/>
        <end position="107"/>
    </location>
</feature>
<dbReference type="RefSeq" id="WP_146482701.1">
    <property type="nucleotide sequence ID" value="NZ_CP042266.1"/>
</dbReference>
<dbReference type="Pfam" id="PF01551">
    <property type="entry name" value="Peptidase_M23"/>
    <property type="match status" value="1"/>
</dbReference>
<dbReference type="PANTHER" id="PTHR21666:SF270">
    <property type="entry name" value="MUREIN HYDROLASE ACTIVATOR ENVC"/>
    <property type="match status" value="1"/>
</dbReference>
<feature type="compositionally biased region" description="Basic residues" evidence="1">
    <location>
        <begin position="7"/>
        <end position="18"/>
    </location>
</feature>
<dbReference type="EMBL" id="CP042266">
    <property type="protein sequence ID" value="QDY79411.1"/>
    <property type="molecule type" value="Genomic_DNA"/>
</dbReference>
<dbReference type="SUPFAM" id="SSF51261">
    <property type="entry name" value="Duplicated hybrid motif"/>
    <property type="match status" value="1"/>
</dbReference>
<dbReference type="OrthoDB" id="5244067at2"/>
<dbReference type="GO" id="GO:0004222">
    <property type="term" value="F:metalloendopeptidase activity"/>
    <property type="evidence" value="ECO:0007669"/>
    <property type="project" value="TreeGrafter"/>
</dbReference>
<dbReference type="Proteomes" id="UP000320580">
    <property type="component" value="Chromosome"/>
</dbReference>
<feature type="region of interest" description="Disordered" evidence="1">
    <location>
        <begin position="1"/>
        <end position="23"/>
    </location>
</feature>
<feature type="domain" description="M23ase beta-sheet core" evidence="2">
    <location>
        <begin position="167"/>
        <end position="263"/>
    </location>
</feature>
<dbReference type="PANTHER" id="PTHR21666">
    <property type="entry name" value="PEPTIDASE-RELATED"/>
    <property type="match status" value="1"/>
</dbReference>
<sequence length="275" mass="28389">MAFARSSGKHRGPSRMTRRSASIAGAATLATTGVIGTLAAPAFASDGDGRDQNGDPGTLSAEDTGTLQILAAEQPGTLQPLSAPDSLSAQVADQAHAQKQQAVARAQAEAEAKREAEARAKAEREARERAAREAERKRLLNTYQSPVAGSDVTTSYQANSALWSSGTHTGIDFHASTGTKIVSVGAGTVVEAGWGGAYGYNVVIQMRDGSYTQYAHLSSVSVSAGQTAMPGQQIGRAGSTGNSTGAHLHFEVRTGAEYGSDVDPVAYLRGKGVKV</sequence>
<organism evidence="3 4">
    <name type="scientific">Streptomyces qinzhouensis</name>
    <dbReference type="NCBI Taxonomy" id="2599401"/>
    <lineage>
        <taxon>Bacteria</taxon>
        <taxon>Bacillati</taxon>
        <taxon>Actinomycetota</taxon>
        <taxon>Actinomycetes</taxon>
        <taxon>Kitasatosporales</taxon>
        <taxon>Streptomycetaceae</taxon>
        <taxon>Streptomyces</taxon>
    </lineage>
</organism>
<dbReference type="CDD" id="cd12797">
    <property type="entry name" value="M23_peptidase"/>
    <property type="match status" value="1"/>
</dbReference>
<evidence type="ECO:0000313" key="4">
    <source>
        <dbReference type="Proteomes" id="UP000320580"/>
    </source>
</evidence>
<reference evidence="3 4" key="1">
    <citation type="submission" date="2019-07" db="EMBL/GenBank/DDBJ databases">
        <authorList>
            <person name="Zhu P."/>
        </authorList>
    </citation>
    <scope>NUCLEOTIDE SEQUENCE [LARGE SCALE GENOMIC DNA]</scope>
    <source>
        <strain evidence="3 4">SSL-25</strain>
    </source>
</reference>
<evidence type="ECO:0000259" key="2">
    <source>
        <dbReference type="Pfam" id="PF01551"/>
    </source>
</evidence>
<feature type="compositionally biased region" description="Basic and acidic residues" evidence="1">
    <location>
        <begin position="108"/>
        <end position="133"/>
    </location>
</feature>